<dbReference type="Gene3D" id="3.40.47.10">
    <property type="match status" value="2"/>
</dbReference>
<dbReference type="NCBIfam" id="TIGR01930">
    <property type="entry name" value="AcCoA-C-Actrans"/>
    <property type="match status" value="1"/>
</dbReference>
<dbReference type="InterPro" id="IPR020610">
    <property type="entry name" value="Thiolase_AS"/>
</dbReference>
<dbReference type="PANTHER" id="PTHR18919">
    <property type="entry name" value="ACETYL-COA C-ACYLTRANSFERASE"/>
    <property type="match status" value="1"/>
</dbReference>
<gene>
    <name evidence="10" type="ORF">J2Z64_002350</name>
</gene>
<dbReference type="InterPro" id="IPR016039">
    <property type="entry name" value="Thiolase-like"/>
</dbReference>
<dbReference type="GO" id="GO:0003985">
    <property type="term" value="F:acetyl-CoA C-acetyltransferase activity"/>
    <property type="evidence" value="ECO:0007669"/>
    <property type="project" value="UniProtKB-EC"/>
</dbReference>
<dbReference type="InterPro" id="IPR020616">
    <property type="entry name" value="Thiolase_N"/>
</dbReference>
<evidence type="ECO:0000256" key="2">
    <source>
        <dbReference type="ARBA" id="ARBA00012705"/>
    </source>
</evidence>
<dbReference type="InterPro" id="IPR020613">
    <property type="entry name" value="Thiolase_CS"/>
</dbReference>
<proteinExistence type="inferred from homology"/>
<dbReference type="InterPro" id="IPR020615">
    <property type="entry name" value="Thiolase_acyl_enz_int_AS"/>
</dbReference>
<keyword evidence="11" id="KW-1185">Reference proteome</keyword>
<evidence type="ECO:0000313" key="11">
    <source>
        <dbReference type="Proteomes" id="UP001138793"/>
    </source>
</evidence>
<dbReference type="PROSITE" id="PS00098">
    <property type="entry name" value="THIOLASE_1"/>
    <property type="match status" value="1"/>
</dbReference>
<dbReference type="EC" id="2.3.1.9" evidence="2"/>
<reference evidence="10" key="1">
    <citation type="submission" date="2021-03" db="EMBL/GenBank/DDBJ databases">
        <title>Genomic Encyclopedia of Type Strains, Phase IV (KMG-IV): sequencing the most valuable type-strain genomes for metagenomic binning, comparative biology and taxonomic classification.</title>
        <authorList>
            <person name="Goeker M."/>
        </authorList>
    </citation>
    <scope>NUCLEOTIDE SEQUENCE</scope>
    <source>
        <strain evidence="10">DSM 107338</strain>
    </source>
</reference>
<name>A0A9X0YVI5_9BACI</name>
<comment type="similarity">
    <text evidence="1 7">Belongs to the thiolase-like superfamily. Thiolase family.</text>
</comment>
<feature type="active site" description="Proton acceptor" evidence="6">
    <location>
        <position position="378"/>
    </location>
</feature>
<dbReference type="OrthoDB" id="9764892at2"/>
<dbReference type="Pfam" id="PF00108">
    <property type="entry name" value="Thiolase_N"/>
    <property type="match status" value="1"/>
</dbReference>
<evidence type="ECO:0000313" key="10">
    <source>
        <dbReference type="EMBL" id="MBP2078095.1"/>
    </source>
</evidence>
<dbReference type="GO" id="GO:0006635">
    <property type="term" value="P:fatty acid beta-oxidation"/>
    <property type="evidence" value="ECO:0007669"/>
    <property type="project" value="TreeGrafter"/>
</dbReference>
<dbReference type="PIRSF" id="PIRSF000429">
    <property type="entry name" value="Ac-CoA_Ac_transf"/>
    <property type="match status" value="1"/>
</dbReference>
<dbReference type="InterPro" id="IPR020617">
    <property type="entry name" value="Thiolase_C"/>
</dbReference>
<comment type="caution">
    <text evidence="10">The sequence shown here is derived from an EMBL/GenBank/DDBJ whole genome shotgun (WGS) entry which is preliminary data.</text>
</comment>
<protein>
    <recommendedName>
        <fullName evidence="2">acetyl-CoA C-acetyltransferase</fullName>
        <ecNumber evidence="2">2.3.1.9</ecNumber>
    </recommendedName>
    <alternativeName>
        <fullName evidence="5">Acetoacetyl-CoA thiolase</fullName>
    </alternativeName>
</protein>
<dbReference type="SUPFAM" id="SSF53901">
    <property type="entry name" value="Thiolase-like"/>
    <property type="match status" value="2"/>
</dbReference>
<feature type="active site" description="Proton acceptor" evidence="6">
    <location>
        <position position="348"/>
    </location>
</feature>
<dbReference type="RefSeq" id="WP_149473197.1">
    <property type="nucleotide sequence ID" value="NZ_JAGGMB010000006.1"/>
</dbReference>
<dbReference type="PROSITE" id="PS00737">
    <property type="entry name" value="THIOLASE_2"/>
    <property type="match status" value="1"/>
</dbReference>
<feature type="domain" description="Thiolase C-terminal" evidence="9">
    <location>
        <begin position="269"/>
        <end position="390"/>
    </location>
</feature>
<evidence type="ECO:0000256" key="3">
    <source>
        <dbReference type="ARBA" id="ARBA00022679"/>
    </source>
</evidence>
<dbReference type="InterPro" id="IPR002155">
    <property type="entry name" value="Thiolase"/>
</dbReference>
<evidence type="ECO:0000256" key="5">
    <source>
        <dbReference type="ARBA" id="ARBA00030755"/>
    </source>
</evidence>
<keyword evidence="3 7" id="KW-0808">Transferase</keyword>
<keyword evidence="4 7" id="KW-0012">Acyltransferase</keyword>
<evidence type="ECO:0000256" key="6">
    <source>
        <dbReference type="PIRSR" id="PIRSR000429-1"/>
    </source>
</evidence>
<dbReference type="EMBL" id="JAGGMB010000006">
    <property type="protein sequence ID" value="MBP2078095.1"/>
    <property type="molecule type" value="Genomic_DNA"/>
</dbReference>
<dbReference type="Proteomes" id="UP001138793">
    <property type="component" value="Unassembled WGS sequence"/>
</dbReference>
<dbReference type="AlphaFoldDB" id="A0A9X0YVI5"/>
<dbReference type="PROSITE" id="PS00099">
    <property type="entry name" value="THIOLASE_3"/>
    <property type="match status" value="1"/>
</dbReference>
<feature type="active site" description="Acyl-thioester intermediate" evidence="6">
    <location>
        <position position="89"/>
    </location>
</feature>
<dbReference type="CDD" id="cd00751">
    <property type="entry name" value="thiolase"/>
    <property type="match status" value="1"/>
</dbReference>
<evidence type="ECO:0000259" key="9">
    <source>
        <dbReference type="Pfam" id="PF02803"/>
    </source>
</evidence>
<accession>A0A9X0YVI5</accession>
<evidence type="ECO:0000256" key="1">
    <source>
        <dbReference type="ARBA" id="ARBA00010982"/>
    </source>
</evidence>
<dbReference type="FunFam" id="3.40.47.10:FF:000010">
    <property type="entry name" value="Acetyl-CoA acetyltransferase (Thiolase)"/>
    <property type="match status" value="1"/>
</dbReference>
<dbReference type="PANTHER" id="PTHR18919:SF107">
    <property type="entry name" value="ACETYL-COA ACETYLTRANSFERASE, CYTOSOLIC"/>
    <property type="match status" value="1"/>
</dbReference>
<dbReference type="Pfam" id="PF02803">
    <property type="entry name" value="Thiolase_C"/>
    <property type="match status" value="1"/>
</dbReference>
<evidence type="ECO:0000259" key="8">
    <source>
        <dbReference type="Pfam" id="PF00108"/>
    </source>
</evidence>
<feature type="domain" description="Thiolase N-terminal" evidence="8">
    <location>
        <begin position="4"/>
        <end position="261"/>
    </location>
</feature>
<sequence length="392" mass="41714">MTNVYIVEGARTPFGTFGGSLKDVDPTELGVTVSKEAIRRSGIHAEDIDLSVFGNVIHSAKNAPYLSRHIALETGIPLSSPALTVNRLCGSGLESVISATQSILLGDADVALAGGVENMSLSPYALRGSRFGTKLKTPQVDDMLWAALTDEYIGSGMGITAENLAEKYAITRKEQDEYANLSQKRAAAARMAGTFQEEIVPVEVKTRKGTVTVDTDEHIREDTTIEKLGRLRASFKQDGTVTGGNSSGINDGAGAVIIAGERYVNEHRLQPLARIVSYGIAGVEPEYMGIGPVPAIQQALKKADLALDDMDLIEVNEAFASQYLAVEKALELDREKVNVNGGAIALGHPIGASGTRVLYTLVKELKRRNKKYGIASLCIGGGQGIAMVVEAI</sequence>
<organism evidence="10 11">
    <name type="scientific">Oceanobacillus polygoni</name>
    <dbReference type="NCBI Taxonomy" id="1235259"/>
    <lineage>
        <taxon>Bacteria</taxon>
        <taxon>Bacillati</taxon>
        <taxon>Bacillota</taxon>
        <taxon>Bacilli</taxon>
        <taxon>Bacillales</taxon>
        <taxon>Bacillaceae</taxon>
        <taxon>Oceanobacillus</taxon>
    </lineage>
</organism>
<evidence type="ECO:0000256" key="7">
    <source>
        <dbReference type="RuleBase" id="RU003557"/>
    </source>
</evidence>
<evidence type="ECO:0000256" key="4">
    <source>
        <dbReference type="ARBA" id="ARBA00023315"/>
    </source>
</evidence>